<proteinExistence type="inferred from homology"/>
<dbReference type="GO" id="GO:0016998">
    <property type="term" value="P:cell wall macromolecule catabolic process"/>
    <property type="evidence" value="ECO:0007669"/>
    <property type="project" value="InterPro"/>
</dbReference>
<protein>
    <submittedName>
        <fullName evidence="2">Glycoside hydrolase family 25 protein</fullName>
    </submittedName>
</protein>
<dbReference type="SUPFAM" id="SSF51445">
    <property type="entry name" value="(Trans)glycosidases"/>
    <property type="match status" value="1"/>
</dbReference>
<dbReference type="AlphaFoldDB" id="A0A9D1AQE5"/>
<dbReference type="GO" id="GO:0016052">
    <property type="term" value="P:carbohydrate catabolic process"/>
    <property type="evidence" value="ECO:0007669"/>
    <property type="project" value="TreeGrafter"/>
</dbReference>
<dbReference type="Gene3D" id="3.20.20.80">
    <property type="entry name" value="Glycosidases"/>
    <property type="match status" value="1"/>
</dbReference>
<evidence type="ECO:0000256" key="1">
    <source>
        <dbReference type="ARBA" id="ARBA00010646"/>
    </source>
</evidence>
<dbReference type="PANTHER" id="PTHR34135:SF2">
    <property type="entry name" value="LYSOZYME"/>
    <property type="match status" value="1"/>
</dbReference>
<evidence type="ECO:0000313" key="2">
    <source>
        <dbReference type="EMBL" id="HIR49957.1"/>
    </source>
</evidence>
<dbReference type="EMBL" id="DVHE01000012">
    <property type="protein sequence ID" value="HIR49957.1"/>
    <property type="molecule type" value="Genomic_DNA"/>
</dbReference>
<dbReference type="GO" id="GO:0009253">
    <property type="term" value="P:peptidoglycan catabolic process"/>
    <property type="evidence" value="ECO:0007669"/>
    <property type="project" value="InterPro"/>
</dbReference>
<dbReference type="PROSITE" id="PS51904">
    <property type="entry name" value="GLYCOSYL_HYDROL_F25_2"/>
    <property type="match status" value="1"/>
</dbReference>
<dbReference type="PANTHER" id="PTHR34135">
    <property type="entry name" value="LYSOZYME"/>
    <property type="match status" value="1"/>
</dbReference>
<organism evidence="2 3">
    <name type="scientific">Candidatus Avoscillospira avicola</name>
    <dbReference type="NCBI Taxonomy" id="2840706"/>
    <lineage>
        <taxon>Bacteria</taxon>
        <taxon>Bacillati</taxon>
        <taxon>Bacillota</taxon>
        <taxon>Clostridia</taxon>
        <taxon>Eubacteriales</taxon>
        <taxon>Oscillospiraceae</taxon>
        <taxon>Oscillospiraceae incertae sedis</taxon>
        <taxon>Candidatus Avoscillospira</taxon>
    </lineage>
</organism>
<dbReference type="Proteomes" id="UP000824239">
    <property type="component" value="Unassembled WGS sequence"/>
</dbReference>
<reference evidence="2" key="2">
    <citation type="journal article" date="2021" name="PeerJ">
        <title>Extensive microbial diversity within the chicken gut microbiome revealed by metagenomics and culture.</title>
        <authorList>
            <person name="Gilroy R."/>
            <person name="Ravi A."/>
            <person name="Getino M."/>
            <person name="Pursley I."/>
            <person name="Horton D.L."/>
            <person name="Alikhan N.F."/>
            <person name="Baker D."/>
            <person name="Gharbi K."/>
            <person name="Hall N."/>
            <person name="Watson M."/>
            <person name="Adriaenssens E.M."/>
            <person name="Foster-Nyarko E."/>
            <person name="Jarju S."/>
            <person name="Secka A."/>
            <person name="Antonio M."/>
            <person name="Oren A."/>
            <person name="Chaudhuri R.R."/>
            <person name="La Ragione R."/>
            <person name="Hildebrand F."/>
            <person name="Pallen M.J."/>
        </authorList>
    </citation>
    <scope>NUCLEOTIDE SEQUENCE</scope>
    <source>
        <strain evidence="2">ChiBcec15-4380</strain>
    </source>
</reference>
<sequence length="306" mass="33451">MRKLVIDVSQFQGTIDWAKVAPQVSAAIIRLGYRGYGAAGTLCTDPMYQRNMDGAIAAGLPVGVYWCSQALNDAEALEEARYCVDKLRGYQLTYPVLLDSEHMGPNASGRADKIGKARRTQYGLTWARAMRDAGYTVGLYCSESWYTAEIDGDAFVKNGFDIWLAKYSSTPPKHPCDAWQFTSSARMDGIDSRVDQNHVYKDYGAGSGGIAETIAHGVEDIGLDAAYWTRVLGGQAVASGQNIKALMDKHHIAMLEPEDTVENAVNECGLDSPEYWLDVIEGRREASAANVKALMDKYHAALADVT</sequence>
<dbReference type="Pfam" id="PF01183">
    <property type="entry name" value="Glyco_hydro_25"/>
    <property type="match status" value="1"/>
</dbReference>
<dbReference type="GO" id="GO:0003796">
    <property type="term" value="F:lysozyme activity"/>
    <property type="evidence" value="ECO:0007669"/>
    <property type="project" value="InterPro"/>
</dbReference>
<comment type="similarity">
    <text evidence="1">Belongs to the glycosyl hydrolase 25 family.</text>
</comment>
<gene>
    <name evidence="2" type="ORF">IAA53_01495</name>
</gene>
<evidence type="ECO:0000313" key="3">
    <source>
        <dbReference type="Proteomes" id="UP000824239"/>
    </source>
</evidence>
<comment type="caution">
    <text evidence="2">The sequence shown here is derived from an EMBL/GenBank/DDBJ whole genome shotgun (WGS) entry which is preliminary data.</text>
</comment>
<keyword evidence="2" id="KW-0378">Hydrolase</keyword>
<dbReference type="InterPro" id="IPR002053">
    <property type="entry name" value="Glyco_hydro_25"/>
</dbReference>
<accession>A0A9D1AQE5</accession>
<reference evidence="2" key="1">
    <citation type="submission" date="2020-10" db="EMBL/GenBank/DDBJ databases">
        <authorList>
            <person name="Gilroy R."/>
        </authorList>
    </citation>
    <scope>NUCLEOTIDE SEQUENCE</scope>
    <source>
        <strain evidence="2">ChiBcec15-4380</strain>
    </source>
</reference>
<dbReference type="InterPro" id="IPR017853">
    <property type="entry name" value="GH"/>
</dbReference>
<name>A0A9D1AQE5_9FIRM</name>
<dbReference type="CDD" id="cd06414">
    <property type="entry name" value="GH25_LytC-like"/>
    <property type="match status" value="1"/>
</dbReference>